<comment type="subcellular location">
    <subcellularLocation>
        <location evidence="3">Periplasm</location>
    </subcellularLocation>
</comment>
<dbReference type="NCBIfam" id="NF033088">
    <property type="entry name" value="bla_subclass_B1"/>
    <property type="match status" value="1"/>
</dbReference>
<evidence type="ECO:0000256" key="7">
    <source>
        <dbReference type="ARBA" id="ARBA00022723"/>
    </source>
</evidence>
<evidence type="ECO:0000256" key="6">
    <source>
        <dbReference type="ARBA" id="ARBA00012865"/>
    </source>
</evidence>
<comment type="caution">
    <text evidence="15">The sequence shown here is derived from an EMBL/GenBank/DDBJ whole genome shotgun (WGS) entry which is preliminary data.</text>
</comment>
<dbReference type="GO" id="GO:0008800">
    <property type="term" value="F:beta-lactamase activity"/>
    <property type="evidence" value="ECO:0007669"/>
    <property type="project" value="UniProtKB-EC"/>
</dbReference>
<evidence type="ECO:0000256" key="13">
    <source>
        <dbReference type="SAM" id="SignalP"/>
    </source>
</evidence>
<keyword evidence="12" id="KW-0046">Antibiotic resistance</keyword>
<dbReference type="PROSITE" id="PS00744">
    <property type="entry name" value="BETA_LACTAMASE_B_2"/>
    <property type="match status" value="1"/>
</dbReference>
<dbReference type="EMBL" id="JBBKXX010000002">
    <property type="protein sequence ID" value="MFD3408447.1"/>
    <property type="molecule type" value="Genomic_DNA"/>
</dbReference>
<dbReference type="InterPro" id="IPR036866">
    <property type="entry name" value="RibonucZ/Hydroxyglut_hydro"/>
</dbReference>
<dbReference type="EC" id="3.5.2.6" evidence="6"/>
<dbReference type="PANTHER" id="PTHR42951:SF4">
    <property type="entry name" value="ACYL-COENZYME A THIOESTERASE MBLAC2"/>
    <property type="match status" value="1"/>
</dbReference>
<evidence type="ECO:0000256" key="1">
    <source>
        <dbReference type="ARBA" id="ARBA00001526"/>
    </source>
</evidence>
<dbReference type="InterPro" id="IPR001018">
    <property type="entry name" value="Beta-lactamase_class-B_CS"/>
</dbReference>
<proteinExistence type="inferred from homology"/>
<keyword evidence="10 15" id="KW-0378">Hydrolase</keyword>
<keyword evidence="11" id="KW-0862">Zinc</keyword>
<dbReference type="Proteomes" id="UP001598019">
    <property type="component" value="Unassembled WGS sequence"/>
</dbReference>
<reference evidence="15 16" key="1">
    <citation type="submission" date="2024-03" db="EMBL/GenBank/DDBJ databases">
        <title>Aquirufa genome sequencing.</title>
        <authorList>
            <person name="Pitt A."/>
            <person name="Hahn M.W."/>
        </authorList>
    </citation>
    <scope>NUCLEOTIDE SEQUENCE [LARGE SCALE GENOMIC DNA]</scope>
    <source>
        <strain evidence="15 16">HETE-83D</strain>
    </source>
</reference>
<comment type="similarity">
    <text evidence="4">Belongs to the metallo-beta-lactamase superfamily. Class-B beta-lactamase family.</text>
</comment>
<dbReference type="Gene3D" id="3.60.15.10">
    <property type="entry name" value="Ribonuclease Z/Hydroxyacylglutathione hydrolase-like"/>
    <property type="match status" value="1"/>
</dbReference>
<evidence type="ECO:0000256" key="11">
    <source>
        <dbReference type="ARBA" id="ARBA00022833"/>
    </source>
</evidence>
<sequence>MKRILFLLLISAPLAQAQQVLLKQLTKNTFIHTSYLQTEDFGHVPCNGLVVRNGQQALVFDTPTDDQSAKALIRLVQDSLHCQIIAVVPTHFHNDCLGGLKAFHDAGIRSYANNLTVELAKNSGAEVPKKGFQDSLTLEIGREKVWIKFLGQGHTWDNVVGYFPGEKVLFGGCLIKEMGASKGYLGDANVDEWSATVEKVKKAFPRAKHVVPGHGEAGGLSLLDYTQKLFTKQN</sequence>
<comment type="subunit">
    <text evidence="5">Monomer.</text>
</comment>
<evidence type="ECO:0000256" key="12">
    <source>
        <dbReference type="ARBA" id="ARBA00023251"/>
    </source>
</evidence>
<dbReference type="NCBIfam" id="NF012229">
    <property type="entry name" value="bla_class_B_core"/>
    <property type="match status" value="1"/>
</dbReference>
<evidence type="ECO:0000256" key="4">
    <source>
        <dbReference type="ARBA" id="ARBA00005250"/>
    </source>
</evidence>
<evidence type="ECO:0000256" key="2">
    <source>
        <dbReference type="ARBA" id="ARBA00001947"/>
    </source>
</evidence>
<keyword evidence="8 13" id="KW-0732">Signal</keyword>
<evidence type="ECO:0000256" key="5">
    <source>
        <dbReference type="ARBA" id="ARBA00011245"/>
    </source>
</evidence>
<organism evidence="15 16">
    <name type="scientific">Aquirufa esocilacus</name>
    <dbReference type="NCBI Taxonomy" id="3096513"/>
    <lineage>
        <taxon>Bacteria</taxon>
        <taxon>Pseudomonadati</taxon>
        <taxon>Bacteroidota</taxon>
        <taxon>Cytophagia</taxon>
        <taxon>Cytophagales</taxon>
        <taxon>Flectobacillaceae</taxon>
        <taxon>Aquirufa</taxon>
    </lineage>
</organism>
<evidence type="ECO:0000313" key="16">
    <source>
        <dbReference type="Proteomes" id="UP001598019"/>
    </source>
</evidence>
<comment type="catalytic activity">
    <reaction evidence="1">
        <text>a beta-lactam + H2O = a substituted beta-amino acid</text>
        <dbReference type="Rhea" id="RHEA:20401"/>
        <dbReference type="ChEBI" id="CHEBI:15377"/>
        <dbReference type="ChEBI" id="CHEBI:35627"/>
        <dbReference type="ChEBI" id="CHEBI:140347"/>
        <dbReference type="EC" id="3.5.2.6"/>
    </reaction>
</comment>
<keyword evidence="7" id="KW-0479">Metal-binding</keyword>
<dbReference type="Pfam" id="PF00753">
    <property type="entry name" value="Lactamase_B"/>
    <property type="match status" value="1"/>
</dbReference>
<feature type="chain" id="PRO_5046401720" description="beta-lactamase" evidence="13">
    <location>
        <begin position="18"/>
        <end position="234"/>
    </location>
</feature>
<dbReference type="InterPro" id="IPR050855">
    <property type="entry name" value="NDM-1-like"/>
</dbReference>
<dbReference type="PANTHER" id="PTHR42951">
    <property type="entry name" value="METALLO-BETA-LACTAMASE DOMAIN-CONTAINING"/>
    <property type="match status" value="1"/>
</dbReference>
<dbReference type="CDD" id="cd16302">
    <property type="entry name" value="CcrA-like_MBL-B1"/>
    <property type="match status" value="1"/>
</dbReference>
<dbReference type="InterPro" id="IPR001279">
    <property type="entry name" value="Metallo-B-lactamas"/>
</dbReference>
<accession>A0ABW6DNW2</accession>
<feature type="domain" description="Metallo-beta-lactamase" evidence="14">
    <location>
        <begin position="45"/>
        <end position="214"/>
    </location>
</feature>
<keyword evidence="9" id="KW-0574">Periplasm</keyword>
<name>A0ABW6DNW2_9BACT</name>
<dbReference type="RefSeq" id="WP_377980836.1">
    <property type="nucleotide sequence ID" value="NZ_JBBKXX010000002.1"/>
</dbReference>
<dbReference type="SMART" id="SM00849">
    <property type="entry name" value="Lactamase_B"/>
    <property type="match status" value="1"/>
</dbReference>
<evidence type="ECO:0000256" key="3">
    <source>
        <dbReference type="ARBA" id="ARBA00004418"/>
    </source>
</evidence>
<evidence type="ECO:0000256" key="10">
    <source>
        <dbReference type="ARBA" id="ARBA00022801"/>
    </source>
</evidence>
<evidence type="ECO:0000313" key="15">
    <source>
        <dbReference type="EMBL" id="MFD3408447.1"/>
    </source>
</evidence>
<protein>
    <recommendedName>
        <fullName evidence="6">beta-lactamase</fullName>
        <ecNumber evidence="6">3.5.2.6</ecNumber>
    </recommendedName>
</protein>
<keyword evidence="16" id="KW-1185">Reference proteome</keyword>
<feature type="signal peptide" evidence="13">
    <location>
        <begin position="1"/>
        <end position="17"/>
    </location>
</feature>
<evidence type="ECO:0000259" key="14">
    <source>
        <dbReference type="SMART" id="SM00849"/>
    </source>
</evidence>
<dbReference type="SUPFAM" id="SSF56281">
    <property type="entry name" value="Metallo-hydrolase/oxidoreductase"/>
    <property type="match status" value="1"/>
</dbReference>
<evidence type="ECO:0000256" key="9">
    <source>
        <dbReference type="ARBA" id="ARBA00022764"/>
    </source>
</evidence>
<dbReference type="InterPro" id="IPR058199">
    <property type="entry name" value="BlaB//VIM/IMP-1"/>
</dbReference>
<gene>
    <name evidence="15" type="primary">bla</name>
    <name evidence="15" type="ORF">SKC37_07250</name>
</gene>
<evidence type="ECO:0000256" key="8">
    <source>
        <dbReference type="ARBA" id="ARBA00022729"/>
    </source>
</evidence>
<comment type="cofactor">
    <cofactor evidence="2">
        <name>Zn(2+)</name>
        <dbReference type="ChEBI" id="CHEBI:29105"/>
    </cofactor>
</comment>